<evidence type="ECO:0000313" key="3">
    <source>
        <dbReference type="Proteomes" id="UP000067476"/>
    </source>
</evidence>
<keyword evidence="1" id="KW-0812">Transmembrane</keyword>
<keyword evidence="1" id="KW-0472">Membrane</keyword>
<name>A0A0K1W3F5_9MOLU</name>
<gene>
    <name evidence="2" type="ORF">SLITO_v1c11100</name>
</gene>
<evidence type="ECO:0000313" key="2">
    <source>
        <dbReference type="EMBL" id="AKX34721.1"/>
    </source>
</evidence>
<reference evidence="2 3" key="1">
    <citation type="journal article" date="2015" name="Genome Announc.">
        <title>Complete Genome Sequence of Spiroplasma litorale TN-1T (DSM 21781), a Bacterium Isolated from a Green-Eyed Horsefly (Tabanus nigrovittatus).</title>
        <authorList>
            <person name="Lo W.S."/>
            <person name="Lai Y.C."/>
            <person name="Lien Y.W."/>
            <person name="Wang T.H."/>
            <person name="Kuo C.H."/>
        </authorList>
    </citation>
    <scope>NUCLEOTIDE SEQUENCE [LARGE SCALE GENOMIC DNA]</scope>
    <source>
        <strain evidence="2 3">TN-1</strain>
    </source>
</reference>
<dbReference type="EMBL" id="CP012357">
    <property type="protein sequence ID" value="AKX34721.1"/>
    <property type="molecule type" value="Genomic_DNA"/>
</dbReference>
<accession>A0A0K1W3F5</accession>
<evidence type="ECO:0008006" key="4">
    <source>
        <dbReference type="Google" id="ProtNLM"/>
    </source>
</evidence>
<keyword evidence="1" id="KW-1133">Transmembrane helix</keyword>
<organism evidence="2 3">
    <name type="scientific">Spiroplasma litorale</name>
    <dbReference type="NCBI Taxonomy" id="216942"/>
    <lineage>
        <taxon>Bacteria</taxon>
        <taxon>Bacillati</taxon>
        <taxon>Mycoplasmatota</taxon>
        <taxon>Mollicutes</taxon>
        <taxon>Entomoplasmatales</taxon>
        <taxon>Spiroplasmataceae</taxon>
        <taxon>Spiroplasma</taxon>
    </lineage>
</organism>
<dbReference type="AlphaFoldDB" id="A0A0K1W3F5"/>
<feature type="transmembrane region" description="Helical" evidence="1">
    <location>
        <begin position="35"/>
        <end position="56"/>
    </location>
</feature>
<proteinExistence type="predicted"/>
<dbReference type="PATRIC" id="fig|216942.3.peg.1133"/>
<feature type="transmembrane region" description="Helical" evidence="1">
    <location>
        <begin position="68"/>
        <end position="92"/>
    </location>
</feature>
<dbReference type="STRING" id="216942.SLITO_v1c11100"/>
<dbReference type="Proteomes" id="UP000067476">
    <property type="component" value="Chromosome"/>
</dbReference>
<dbReference type="KEGG" id="sll:SLITO_v1c11100"/>
<evidence type="ECO:0000256" key="1">
    <source>
        <dbReference type="SAM" id="Phobius"/>
    </source>
</evidence>
<sequence length="180" mass="20625">MIADVSKLIRKLKTLRNDNELKNPKITALLIKNLVLFKNFTLISLPIILIKTVSIANDTKLSKNLNTFSILVSLVKIVILLNLILFSLLIVLRSILKSKKISQLDRAFANENFIFDDHLFIISLYKINPKENNNIFNKAFISFLALSKNKISLVIKTKFSALLNLFKKSTTPPYLFKINY</sequence>
<protein>
    <recommendedName>
        <fullName evidence="4">Transmembrane protein</fullName>
    </recommendedName>
</protein>
<dbReference type="RefSeq" id="WP_075058796.1">
    <property type="nucleotide sequence ID" value="NZ_CP012357.1"/>
</dbReference>
<keyword evidence="3" id="KW-1185">Reference proteome</keyword>